<evidence type="ECO:0000313" key="2">
    <source>
        <dbReference type="Proteomes" id="UP000501421"/>
    </source>
</evidence>
<protein>
    <submittedName>
        <fullName evidence="1">Uncharacterized protein</fullName>
    </submittedName>
</protein>
<dbReference type="EMBL" id="AP022557">
    <property type="protein sequence ID" value="BBW98720.1"/>
    <property type="molecule type" value="Genomic_DNA"/>
</dbReference>
<name>A0A679FRG2_9BACL</name>
<accession>A0A679FRG2</accession>
<dbReference type="Proteomes" id="UP000501421">
    <property type="component" value="Chromosome"/>
</dbReference>
<proteinExistence type="predicted"/>
<dbReference type="AlphaFoldDB" id="A0A679FRG2"/>
<organism evidence="1 2">
    <name type="scientific">Geobacillus subterraneus</name>
    <dbReference type="NCBI Taxonomy" id="129338"/>
    <lineage>
        <taxon>Bacteria</taxon>
        <taxon>Bacillati</taxon>
        <taxon>Bacillota</taxon>
        <taxon>Bacilli</taxon>
        <taxon>Bacillales</taxon>
        <taxon>Anoxybacillaceae</taxon>
        <taxon>Geobacillus</taxon>
    </lineage>
</organism>
<reference evidence="2" key="1">
    <citation type="journal article" date="2020" name="Microbiol. Resour. Announc.">
        <title>Complete Genome Sequence of Geobacillus sp. Strain E55-1, Isolated from Mine Geyser in Japan.</title>
        <authorList>
            <person name="Miyazaki K."/>
            <person name="Hase E."/>
            <person name="Tokito N."/>
        </authorList>
    </citation>
    <scope>NUCLEOTIDE SEQUENCE [LARGE SCALE GENOMIC DNA]</scope>
    <source>
        <strain evidence="2">E55-1</strain>
    </source>
</reference>
<keyword evidence="2" id="KW-1185">Reference proteome</keyword>
<sequence>MNAETGEVYAIEVGKNGKFVGRAWAHVSRFVRYVVSDLAKAMKSDLTDLPRGDTCHRRFPCHSAVYRCVRTLSQIVGQRGARNTEMFATFAVY</sequence>
<evidence type="ECO:0000313" key="1">
    <source>
        <dbReference type="EMBL" id="BBW98720.1"/>
    </source>
</evidence>
<gene>
    <name evidence="1" type="ORF">GsuE55_35530</name>
</gene>